<protein>
    <submittedName>
        <fullName evidence="2">dCTP diphosphatase</fullName>
        <ecNumber evidence="2">3.6.1.12</ecNumber>
    </submittedName>
</protein>
<dbReference type="PIRSF" id="PIRSF029826">
    <property type="entry name" value="UCP029826_pph"/>
    <property type="match status" value="1"/>
</dbReference>
<name>A0AA35UPD4_METCP</name>
<dbReference type="Gene3D" id="1.10.287.1080">
    <property type="entry name" value="MazG-like"/>
    <property type="match status" value="1"/>
</dbReference>
<reference evidence="2" key="1">
    <citation type="submission" date="2023-03" db="EMBL/GenBank/DDBJ databases">
        <authorList>
            <person name="Pearce D."/>
        </authorList>
    </citation>
    <scope>NUCLEOTIDE SEQUENCE</scope>
    <source>
        <strain evidence="2">Mc</strain>
    </source>
</reference>
<dbReference type="RefSeq" id="WP_017366044.1">
    <property type="nucleotide sequence ID" value="NZ_CP079097.1"/>
</dbReference>
<dbReference type="InterPro" id="IPR025984">
    <property type="entry name" value="DCTPP"/>
</dbReference>
<dbReference type="SUPFAM" id="SSF101386">
    <property type="entry name" value="all-alpha NTP pyrophosphatases"/>
    <property type="match status" value="1"/>
</dbReference>
<feature type="region of interest" description="Disordered" evidence="1">
    <location>
        <begin position="109"/>
        <end position="129"/>
    </location>
</feature>
<evidence type="ECO:0000313" key="2">
    <source>
        <dbReference type="EMBL" id="CAI8779804.1"/>
    </source>
</evidence>
<dbReference type="CDD" id="cd11537">
    <property type="entry name" value="NTP-PPase_RS21-C6_like"/>
    <property type="match status" value="1"/>
</dbReference>
<proteinExistence type="predicted"/>
<gene>
    <name evidence="2" type="ORF">MCNOR_1181</name>
</gene>
<dbReference type="GO" id="GO:0009143">
    <property type="term" value="P:nucleoside triphosphate catabolic process"/>
    <property type="evidence" value="ECO:0007669"/>
    <property type="project" value="InterPro"/>
</dbReference>
<dbReference type="PANTHER" id="PTHR46523">
    <property type="entry name" value="DCTP PYROPHOSPHATASE 1"/>
    <property type="match status" value="1"/>
</dbReference>
<keyword evidence="2" id="KW-0378">Hydrolase</keyword>
<feature type="compositionally biased region" description="Basic and acidic residues" evidence="1">
    <location>
        <begin position="118"/>
        <end position="129"/>
    </location>
</feature>
<evidence type="ECO:0000313" key="3">
    <source>
        <dbReference type="Proteomes" id="UP001158598"/>
    </source>
</evidence>
<dbReference type="EMBL" id="OX458332">
    <property type="protein sequence ID" value="CAI8779804.1"/>
    <property type="molecule type" value="Genomic_DNA"/>
</dbReference>
<organism evidence="2 3">
    <name type="scientific">Methylococcus capsulatus</name>
    <dbReference type="NCBI Taxonomy" id="414"/>
    <lineage>
        <taxon>Bacteria</taxon>
        <taxon>Pseudomonadati</taxon>
        <taxon>Pseudomonadota</taxon>
        <taxon>Gammaproteobacteria</taxon>
        <taxon>Methylococcales</taxon>
        <taxon>Methylococcaceae</taxon>
        <taxon>Methylococcus</taxon>
    </lineage>
</organism>
<dbReference type="PANTHER" id="PTHR46523:SF1">
    <property type="entry name" value="DCTP PYROPHOSPHATASE 1"/>
    <property type="match status" value="1"/>
</dbReference>
<sequence>MNLPEIQQRLRDFAAERHWDRFHTPKNLVMALAVESAELMEHFQWLSPEQSLDVQSDAELRQAVAEELADVAIYLIRLADKLGIDLEIAIQDKMQRNADKYPVSLARGNAVKYNRRKTPSEERNQEAGT</sequence>
<dbReference type="EC" id="3.6.1.12" evidence="2"/>
<dbReference type="AlphaFoldDB" id="A0AA35UPD4"/>
<accession>A0AA35UPD4</accession>
<dbReference type="Proteomes" id="UP001158598">
    <property type="component" value="Chromosome"/>
</dbReference>
<dbReference type="GO" id="GO:0047840">
    <property type="term" value="F:dCTP diphosphatase activity"/>
    <property type="evidence" value="ECO:0007669"/>
    <property type="project" value="UniProtKB-EC"/>
</dbReference>
<dbReference type="Pfam" id="PF12643">
    <property type="entry name" value="MazG-like"/>
    <property type="match status" value="1"/>
</dbReference>
<evidence type="ECO:0000256" key="1">
    <source>
        <dbReference type="SAM" id="MobiDB-lite"/>
    </source>
</evidence>
<dbReference type="InterPro" id="IPR052555">
    <property type="entry name" value="dCTP_Pyrophosphatase"/>
</dbReference>